<evidence type="ECO:0000313" key="2">
    <source>
        <dbReference type="Proteomes" id="UP000694044"/>
    </source>
</evidence>
<dbReference type="InterPro" id="IPR040031">
    <property type="entry name" value="Codanin-1"/>
</dbReference>
<dbReference type="PANTHER" id="PTHR28678:SF1">
    <property type="entry name" value="CODANIN-1"/>
    <property type="match status" value="1"/>
</dbReference>
<dbReference type="Proteomes" id="UP000694044">
    <property type="component" value="Unassembled WGS sequence"/>
</dbReference>
<accession>A0A8T1W383</accession>
<organism evidence="1 2">
    <name type="scientific">Phytophthora pseudosyringae</name>
    <dbReference type="NCBI Taxonomy" id="221518"/>
    <lineage>
        <taxon>Eukaryota</taxon>
        <taxon>Sar</taxon>
        <taxon>Stramenopiles</taxon>
        <taxon>Oomycota</taxon>
        <taxon>Peronosporomycetes</taxon>
        <taxon>Peronosporales</taxon>
        <taxon>Peronosporaceae</taxon>
        <taxon>Phytophthora</taxon>
    </lineage>
</organism>
<evidence type="ECO:0000313" key="1">
    <source>
        <dbReference type="EMBL" id="KAG7387781.1"/>
    </source>
</evidence>
<reference evidence="1" key="1">
    <citation type="submission" date="2021-02" db="EMBL/GenBank/DDBJ databases">
        <authorList>
            <person name="Palmer J.M."/>
        </authorList>
    </citation>
    <scope>NUCLEOTIDE SEQUENCE</scope>
    <source>
        <strain evidence="1">SCRP734</strain>
    </source>
</reference>
<dbReference type="GO" id="GO:0006325">
    <property type="term" value="P:chromatin organization"/>
    <property type="evidence" value="ECO:0007669"/>
    <property type="project" value="TreeGrafter"/>
</dbReference>
<proteinExistence type="predicted"/>
<sequence>MKNFTATLDCMKSYFTDNQLFFFHFLPSCDSYEFSELVKHQLERHFYAIREMISPSTDACNEFTEVVLRLKVVAKFLEYLRFSPQWQVSSSIHGLSAQNAAFKAVERKGISTLELLTLGKGTAPALGEDAARASFQMFITSKTRHEPNATVVVALAEALRLGEEPVTHGRSTENSGAEELTEFGKRVAFRNKRLLKDLESASKGTAAASPSSTTTSAINTAPQQAFSNMGIWVMFPY</sequence>
<protein>
    <submittedName>
        <fullName evidence="1">Uncharacterized protein</fullName>
    </submittedName>
</protein>
<dbReference type="GO" id="GO:0005634">
    <property type="term" value="C:nucleus"/>
    <property type="evidence" value="ECO:0007669"/>
    <property type="project" value="TreeGrafter"/>
</dbReference>
<gene>
    <name evidence="1" type="ORF">PHYPSEUDO_013680</name>
</gene>
<name>A0A8T1W383_9STRA</name>
<dbReference type="AlphaFoldDB" id="A0A8T1W383"/>
<dbReference type="EMBL" id="JAGDFM010000072">
    <property type="protein sequence ID" value="KAG7387781.1"/>
    <property type="molecule type" value="Genomic_DNA"/>
</dbReference>
<dbReference type="PANTHER" id="PTHR28678">
    <property type="entry name" value="CODANIN-1"/>
    <property type="match status" value="1"/>
</dbReference>
<keyword evidence="2" id="KW-1185">Reference proteome</keyword>
<comment type="caution">
    <text evidence="1">The sequence shown here is derived from an EMBL/GenBank/DDBJ whole genome shotgun (WGS) entry which is preliminary data.</text>
</comment>
<dbReference type="OrthoDB" id="76815at2759"/>